<reference evidence="1" key="1">
    <citation type="journal article" date="2015" name="Infect. Immun.">
        <title>An Invertron-Like Linear Plasmid Mediates Intracellular Survival and Virulence in Bovine Isolates of Rhodococcus equi.</title>
        <authorList>
            <person name="Valero-Rello A."/>
            <person name="Hapeshi A."/>
            <person name="Anastasi E."/>
            <person name="Alvarez S."/>
            <person name="Scortti M."/>
            <person name="Meijer W.G."/>
            <person name="MacArthur I."/>
            <person name="Vazquez-Boland J.A."/>
        </authorList>
    </citation>
    <scope>NUCLEOTIDE SEQUENCE</scope>
    <source>
        <strain evidence="2">PAM1571</strain>
        <strain evidence="1">PAM2012</strain>
        <plasmid evidence="2">pVAPN1571</plasmid>
        <plasmid evidence="1">pVAPN2012</plasmid>
    </source>
</reference>
<geneLocation type="plasmid" evidence="2">
    <name>pVAPN1571</name>
</geneLocation>
<evidence type="ECO:0000313" key="1">
    <source>
        <dbReference type="EMBL" id="AKF16040.1"/>
    </source>
</evidence>
<gene>
    <name evidence="1" type="ORF">pVAPN2012_0850</name>
    <name evidence="2" type="ORF">pVAPN_0850</name>
</gene>
<sequence>MSWGSDCSLKIDPNRASDCFGFFPGIVLLSLRSALAWECGCFDLQWDGDDLPAVYIRVPAGKSSVMVQ</sequence>
<name>A0A0F6YS61_RHOHA</name>
<proteinExistence type="predicted"/>
<dbReference type="EMBL" id="KF439868">
    <property type="protein sequence ID" value="AKG90538.1"/>
    <property type="molecule type" value="Genomic_DNA"/>
</dbReference>
<evidence type="ECO:0000313" key="2">
    <source>
        <dbReference type="EMBL" id="AKG90538.1"/>
    </source>
</evidence>
<dbReference type="EMBL" id="KP851975">
    <property type="protein sequence ID" value="AKF16040.1"/>
    <property type="molecule type" value="Genomic_DNA"/>
</dbReference>
<geneLocation type="plasmid" evidence="1">
    <name>pVAPN2012</name>
</geneLocation>
<protein>
    <submittedName>
        <fullName evidence="1">Uncharacterized protein</fullName>
    </submittedName>
</protein>
<dbReference type="AlphaFoldDB" id="A0A0F6YS61"/>
<keyword evidence="1" id="KW-0614">Plasmid</keyword>
<organism evidence="1">
    <name type="scientific">Rhodococcus hoagii</name>
    <name type="common">Corynebacterium equii</name>
    <dbReference type="NCBI Taxonomy" id="43767"/>
    <lineage>
        <taxon>Bacteria</taxon>
        <taxon>Bacillati</taxon>
        <taxon>Actinomycetota</taxon>
        <taxon>Actinomycetes</taxon>
        <taxon>Mycobacteriales</taxon>
        <taxon>Nocardiaceae</taxon>
        <taxon>Prescottella</taxon>
    </lineage>
</organism>
<accession>A0A0F6YS61</accession>